<proteinExistence type="predicted"/>
<feature type="domain" description="Retrotransposon gag" evidence="1">
    <location>
        <begin position="108"/>
        <end position="197"/>
    </location>
</feature>
<dbReference type="AlphaFoldDB" id="A0A392PIE2"/>
<keyword evidence="3" id="KW-1185">Reference proteome</keyword>
<dbReference type="Proteomes" id="UP000265520">
    <property type="component" value="Unassembled WGS sequence"/>
</dbReference>
<accession>A0A392PIE2</accession>
<dbReference type="Pfam" id="PF03732">
    <property type="entry name" value="Retrotrans_gag"/>
    <property type="match status" value="1"/>
</dbReference>
<reference evidence="2 3" key="1">
    <citation type="journal article" date="2018" name="Front. Plant Sci.">
        <title>Red Clover (Trifolium pratense) and Zigzag Clover (T. medium) - A Picture of Genomic Similarities and Differences.</title>
        <authorList>
            <person name="Dluhosova J."/>
            <person name="Istvanek J."/>
            <person name="Nedelnik J."/>
            <person name="Repkova J."/>
        </authorList>
    </citation>
    <scope>NUCLEOTIDE SEQUENCE [LARGE SCALE GENOMIC DNA]</scope>
    <source>
        <strain evidence="3">cv. 10/8</strain>
        <tissue evidence="2">Leaf</tissue>
    </source>
</reference>
<organism evidence="2 3">
    <name type="scientific">Trifolium medium</name>
    <dbReference type="NCBI Taxonomy" id="97028"/>
    <lineage>
        <taxon>Eukaryota</taxon>
        <taxon>Viridiplantae</taxon>
        <taxon>Streptophyta</taxon>
        <taxon>Embryophyta</taxon>
        <taxon>Tracheophyta</taxon>
        <taxon>Spermatophyta</taxon>
        <taxon>Magnoliopsida</taxon>
        <taxon>eudicotyledons</taxon>
        <taxon>Gunneridae</taxon>
        <taxon>Pentapetalae</taxon>
        <taxon>rosids</taxon>
        <taxon>fabids</taxon>
        <taxon>Fabales</taxon>
        <taxon>Fabaceae</taxon>
        <taxon>Papilionoideae</taxon>
        <taxon>50 kb inversion clade</taxon>
        <taxon>NPAAA clade</taxon>
        <taxon>Hologalegina</taxon>
        <taxon>IRL clade</taxon>
        <taxon>Trifolieae</taxon>
        <taxon>Trifolium</taxon>
    </lineage>
</organism>
<evidence type="ECO:0000259" key="1">
    <source>
        <dbReference type="Pfam" id="PF03732"/>
    </source>
</evidence>
<protein>
    <submittedName>
        <fullName evidence="2">Retrotransposon gag protein</fullName>
    </submittedName>
</protein>
<name>A0A392PIE2_9FABA</name>
<sequence length="213" mass="24134">MPTKKNQSQIQLIRGMDEKIASLEAEMSGVKTTLANMEQNQARLIAMFEKSLGKMFPTNEERAADAATKVTGEASVRQSEYVGTNHLDDEALAEFRRSNTRPEVKVNLAQLCMEGPTIHFFNSLLNECEDLSWEKLKEALLERYGGHGEGDVYEQLTELRQRGSVDEYINDFEYLTAQIPRLPDKQFLGYFLHGLKEEIRGKVRSLTVVGDLS</sequence>
<comment type="caution">
    <text evidence="2">The sequence shown here is derived from an EMBL/GenBank/DDBJ whole genome shotgun (WGS) entry which is preliminary data.</text>
</comment>
<feature type="non-terminal residue" evidence="2">
    <location>
        <position position="213"/>
    </location>
</feature>
<dbReference type="InterPro" id="IPR005162">
    <property type="entry name" value="Retrotrans_gag_dom"/>
</dbReference>
<evidence type="ECO:0000313" key="3">
    <source>
        <dbReference type="Proteomes" id="UP000265520"/>
    </source>
</evidence>
<dbReference type="EMBL" id="LXQA010081816">
    <property type="protein sequence ID" value="MCI11863.1"/>
    <property type="molecule type" value="Genomic_DNA"/>
</dbReference>
<evidence type="ECO:0000313" key="2">
    <source>
        <dbReference type="EMBL" id="MCI11863.1"/>
    </source>
</evidence>